<sequence length="136" mass="14852">MQVYEVDPYGTVTRSGGTDSQVSLGTICAAATWYCEQETLLRHGEVAEFGQEFTAFLNRLVPEVERLIKDLDPGDADTETAFSAVWTARERMGRPEADGLKGESERVRNLALSVTSLAYHHKTLSGSAPANVSSTR</sequence>
<dbReference type="Pfam" id="PF19979">
    <property type="entry name" value="DUF6415"/>
    <property type="match status" value="1"/>
</dbReference>
<dbReference type="EMBL" id="JARAWP010000031">
    <property type="protein sequence ID" value="MDX3024083.1"/>
    <property type="molecule type" value="Genomic_DNA"/>
</dbReference>
<evidence type="ECO:0000313" key="1">
    <source>
        <dbReference type="EMBL" id="MDX3024083.1"/>
    </source>
</evidence>
<name>A0ABU4MBK8_9ACTN</name>
<proteinExistence type="predicted"/>
<gene>
    <name evidence="1" type="ORF">PV666_40365</name>
</gene>
<evidence type="ECO:0000313" key="2">
    <source>
        <dbReference type="Proteomes" id="UP001272987"/>
    </source>
</evidence>
<keyword evidence="2" id="KW-1185">Reference proteome</keyword>
<dbReference type="InterPro" id="IPR046300">
    <property type="entry name" value="DUF6415"/>
</dbReference>
<organism evidence="1 2">
    <name type="scientific">Streptomyces acidiscabies</name>
    <dbReference type="NCBI Taxonomy" id="42234"/>
    <lineage>
        <taxon>Bacteria</taxon>
        <taxon>Bacillati</taxon>
        <taxon>Actinomycetota</taxon>
        <taxon>Actinomycetes</taxon>
        <taxon>Kitasatosporales</taxon>
        <taxon>Streptomycetaceae</taxon>
        <taxon>Streptomyces</taxon>
    </lineage>
</organism>
<dbReference type="Proteomes" id="UP001272987">
    <property type="component" value="Unassembled WGS sequence"/>
</dbReference>
<dbReference type="RefSeq" id="WP_319167211.1">
    <property type="nucleotide sequence ID" value="NZ_JARAWP010000031.1"/>
</dbReference>
<comment type="caution">
    <text evidence="1">The sequence shown here is derived from an EMBL/GenBank/DDBJ whole genome shotgun (WGS) entry which is preliminary data.</text>
</comment>
<protein>
    <submittedName>
        <fullName evidence="1">DUF6415 family natural product biosynthesis protein</fullName>
    </submittedName>
</protein>
<accession>A0ABU4MBK8</accession>
<reference evidence="1 2" key="1">
    <citation type="journal article" date="2023" name="Microb. Genom.">
        <title>Mesoterricola silvestris gen. nov., sp. nov., Mesoterricola sediminis sp. nov., Geothrix oryzae sp. nov., Geothrix edaphica sp. nov., Geothrix rubra sp. nov., and Geothrix limicola sp. nov., six novel members of Acidobacteriota isolated from soils.</title>
        <authorList>
            <person name="Weisberg A.J."/>
            <person name="Pearce E."/>
            <person name="Kramer C.G."/>
            <person name="Chang J.H."/>
            <person name="Clarke C.R."/>
        </authorList>
    </citation>
    <scope>NUCLEOTIDE SEQUENCE [LARGE SCALE GENOMIC DNA]</scope>
    <source>
        <strain evidence="1 2">NB05-1H</strain>
    </source>
</reference>